<dbReference type="Gene3D" id="1.10.10.60">
    <property type="entry name" value="Homeodomain-like"/>
    <property type="match status" value="1"/>
</dbReference>
<proteinExistence type="inferred from homology"/>
<evidence type="ECO:0000313" key="10">
    <source>
        <dbReference type="Proteomes" id="UP001479436"/>
    </source>
</evidence>
<feature type="compositionally biased region" description="Polar residues" evidence="6">
    <location>
        <begin position="557"/>
        <end position="580"/>
    </location>
</feature>
<evidence type="ECO:0000256" key="5">
    <source>
        <dbReference type="RuleBase" id="RU367107"/>
    </source>
</evidence>
<evidence type="ECO:0000256" key="4">
    <source>
        <dbReference type="ARBA" id="ARBA00023242"/>
    </source>
</evidence>
<comment type="subunit">
    <text evidence="5">Homodimer.</text>
</comment>
<feature type="domain" description="TERF2-interacting telomeric protein 1 Myb" evidence="7">
    <location>
        <begin position="103"/>
        <end position="157"/>
    </location>
</feature>
<feature type="compositionally biased region" description="Acidic residues" evidence="6">
    <location>
        <begin position="200"/>
        <end position="234"/>
    </location>
</feature>
<dbReference type="PANTHER" id="PTHR16466">
    <property type="entry name" value="TELOMERE REPEAT-BINDING FACTOR 2-INTERACTING PROTEIN 1"/>
    <property type="match status" value="1"/>
</dbReference>
<feature type="compositionally biased region" description="Polar residues" evidence="6">
    <location>
        <begin position="380"/>
        <end position="395"/>
    </location>
</feature>
<feature type="compositionally biased region" description="Basic and acidic residues" evidence="6">
    <location>
        <begin position="312"/>
        <end position="323"/>
    </location>
</feature>
<feature type="compositionally biased region" description="Polar residues" evidence="6">
    <location>
        <begin position="479"/>
        <end position="490"/>
    </location>
</feature>
<organism evidence="9 10">
    <name type="scientific">Basidiobolus ranarum</name>
    <dbReference type="NCBI Taxonomy" id="34480"/>
    <lineage>
        <taxon>Eukaryota</taxon>
        <taxon>Fungi</taxon>
        <taxon>Fungi incertae sedis</taxon>
        <taxon>Zoopagomycota</taxon>
        <taxon>Entomophthoromycotina</taxon>
        <taxon>Basidiobolomycetes</taxon>
        <taxon>Basidiobolales</taxon>
        <taxon>Basidiobolaceae</taxon>
        <taxon>Basidiobolus</taxon>
    </lineage>
</organism>
<comment type="function">
    <text evidence="5">Involved in the regulation of telomere length, clustering and has a specific role in telomere position effect (TPE).</text>
</comment>
<keyword evidence="4 5" id="KW-0539">Nucleus</keyword>
<dbReference type="Pfam" id="PF08914">
    <property type="entry name" value="Myb_Rap1"/>
    <property type="match status" value="1"/>
</dbReference>
<dbReference type="InterPro" id="IPR009057">
    <property type="entry name" value="Homeodomain-like_sf"/>
</dbReference>
<dbReference type="InterPro" id="IPR039595">
    <property type="entry name" value="TE2IP/Rap1"/>
</dbReference>
<feature type="compositionally biased region" description="Polar residues" evidence="6">
    <location>
        <begin position="155"/>
        <end position="168"/>
    </location>
</feature>
<gene>
    <name evidence="9" type="ORF">K7432_003142</name>
</gene>
<feature type="domain" description="BRCT" evidence="8">
    <location>
        <begin position="11"/>
        <end position="80"/>
    </location>
</feature>
<feature type="compositionally biased region" description="Basic and acidic residues" evidence="6">
    <location>
        <begin position="505"/>
        <end position="527"/>
    </location>
</feature>
<name>A0ABR2X0B8_9FUNG</name>
<feature type="compositionally biased region" description="Acidic residues" evidence="6">
    <location>
        <begin position="413"/>
        <end position="432"/>
    </location>
</feature>
<dbReference type="Pfam" id="PF16589">
    <property type="entry name" value="BRCT_2"/>
    <property type="match status" value="1"/>
</dbReference>
<comment type="subcellular location">
    <subcellularLocation>
        <location evidence="5">Nucleus</location>
    </subcellularLocation>
    <subcellularLocation>
        <location evidence="5">Chromosome</location>
        <location evidence="5">Telomere</location>
    </subcellularLocation>
</comment>
<comment type="caution">
    <text evidence="9">The sequence shown here is derived from an EMBL/GenBank/DDBJ whole genome shotgun (WGS) entry which is preliminary data.</text>
</comment>
<feature type="region of interest" description="Disordered" evidence="6">
    <location>
        <begin position="153"/>
        <end position="266"/>
    </location>
</feature>
<dbReference type="EMBL" id="JASJQH010000092">
    <property type="protein sequence ID" value="KAK9767218.1"/>
    <property type="molecule type" value="Genomic_DNA"/>
</dbReference>
<feature type="compositionally biased region" description="Basic and acidic residues" evidence="6">
    <location>
        <begin position="397"/>
        <end position="412"/>
    </location>
</feature>
<feature type="compositionally biased region" description="Polar residues" evidence="6">
    <location>
        <begin position="236"/>
        <end position="246"/>
    </location>
</feature>
<evidence type="ECO:0000259" key="7">
    <source>
        <dbReference type="Pfam" id="PF08914"/>
    </source>
</evidence>
<dbReference type="InterPro" id="IPR015010">
    <property type="entry name" value="TERF2IP_Myb"/>
</dbReference>
<evidence type="ECO:0000313" key="9">
    <source>
        <dbReference type="EMBL" id="KAK9767218.1"/>
    </source>
</evidence>
<evidence type="ECO:0000259" key="8">
    <source>
        <dbReference type="Pfam" id="PF16589"/>
    </source>
</evidence>
<evidence type="ECO:0000256" key="3">
    <source>
        <dbReference type="ARBA" id="ARBA00022895"/>
    </source>
</evidence>
<keyword evidence="10" id="KW-1185">Reference proteome</keyword>
<evidence type="ECO:0000256" key="2">
    <source>
        <dbReference type="ARBA" id="ARBA00022454"/>
    </source>
</evidence>
<feature type="compositionally biased region" description="Basic and acidic residues" evidence="6">
    <location>
        <begin position="582"/>
        <end position="594"/>
    </location>
</feature>
<accession>A0ABR2X0B8</accession>
<evidence type="ECO:0000256" key="1">
    <source>
        <dbReference type="ARBA" id="ARBA00010467"/>
    </source>
</evidence>
<dbReference type="CDD" id="cd11655">
    <property type="entry name" value="rap1_myb-like"/>
    <property type="match status" value="1"/>
</dbReference>
<feature type="compositionally biased region" description="Acidic residues" evidence="6">
    <location>
        <begin position="445"/>
        <end position="454"/>
    </location>
</feature>
<dbReference type="PANTHER" id="PTHR16466:SF6">
    <property type="entry name" value="TELOMERIC REPEAT-BINDING FACTOR 2-INTERACTING PROTEIN 1"/>
    <property type="match status" value="1"/>
</dbReference>
<dbReference type="SUPFAM" id="SSF46689">
    <property type="entry name" value="Homeodomain-like"/>
    <property type="match status" value="1"/>
</dbReference>
<reference evidence="9 10" key="1">
    <citation type="submission" date="2023-04" db="EMBL/GenBank/DDBJ databases">
        <title>Genome of Basidiobolus ranarum AG-B5.</title>
        <authorList>
            <person name="Stajich J.E."/>
            <person name="Carter-House D."/>
            <person name="Gryganskyi A."/>
        </authorList>
    </citation>
    <scope>NUCLEOTIDE SEQUENCE [LARGE SCALE GENOMIC DNA]</scope>
    <source>
        <strain evidence="9 10">AG-B5</strain>
    </source>
</reference>
<comment type="similarity">
    <text evidence="1 5">Belongs to the RAP1 family.</text>
</comment>
<dbReference type="Proteomes" id="UP001479436">
    <property type="component" value="Unassembled WGS sequence"/>
</dbReference>
<feature type="region of interest" description="Disordered" evidence="6">
    <location>
        <begin position="301"/>
        <end position="340"/>
    </location>
</feature>
<feature type="region of interest" description="Disordered" evidence="6">
    <location>
        <begin position="362"/>
        <end position="631"/>
    </location>
</feature>
<keyword evidence="3 5" id="KW-0779">Telomere</keyword>
<protein>
    <recommendedName>
        <fullName evidence="5">DNA-binding protein RAP1</fullName>
    </recommendedName>
</protein>
<evidence type="ECO:0000256" key="6">
    <source>
        <dbReference type="SAM" id="MobiDB-lite"/>
    </source>
</evidence>
<sequence length="733" mass="83346">MAKQGRNIFLKNGKPMTFYVPAGVKKGELSDLITRHGGKVVRDDKAADVVLWEKTFHNDGGNRISKKFVYDSVESGKLQDNLVYVIKKTPKKPKTPKKGRTGFTATDDRVLLDLVSKNPESARGNKIYKELEVQNRRHTWQSWRDRYVKVLAPNQRKSMGPSESSNSLDKPGFKKRRLSKPESNSDSDNDQPLTQAMEYQDVDGDEGEEEEEEEDADEMEEEEDVDESVSDNENEISTQDISSYIKSENDSDTNRPRGPLETQGIPVVKVTMTESFIIDDSDEDNTDKVLYEEVTENTYSLDAEMEAIDDPTTSKEKSGKLSTEENELPMASDGHNKRSTSQIILERVEYSQGESIQTYDSYEEITQQTQEDMDEEFESQDYSSLPTSEPNVTHKNSAKEQEKESNLEKEIQAEEDVVMASQEEEHDADMESQDIQPLTQRFDDTIDESMEDLSQDFPSPPHESEEEEEEGFADDRLTQLEQAQQESDFTGNEARDPKEVDEDVQESKQSRRESVTKEATPKSDELKPSSLTASKVNLDEHQLLRAASTPITRARSHTPTSNQQNTMSKTTRARSNTPAVSSRRDRLSTMDKSRSKPPTLPHQQNSSNRVPRDQTETPAIPHQDDTMVDNQDDTFDTYKTVYLRMIKGLCITTKSTPEEVIQAIKLTSGNFVDAEKILIYGQNKCRDICWTAAEDQILLDGDNGDVIQELLDRKGHERTHLRNQFLNFYSESL</sequence>
<keyword evidence="2 5" id="KW-0158">Chromosome</keyword>
<dbReference type="InterPro" id="IPR001357">
    <property type="entry name" value="BRCT_dom"/>
</dbReference>
<feature type="compositionally biased region" description="Polar residues" evidence="6">
    <location>
        <begin position="181"/>
        <end position="194"/>
    </location>
</feature>